<organism evidence="1 2">
    <name type="scientific">Methylobacterium adhaesivum</name>
    <dbReference type="NCBI Taxonomy" id="333297"/>
    <lineage>
        <taxon>Bacteria</taxon>
        <taxon>Pseudomonadati</taxon>
        <taxon>Pseudomonadota</taxon>
        <taxon>Alphaproteobacteria</taxon>
        <taxon>Hyphomicrobiales</taxon>
        <taxon>Methylobacteriaceae</taxon>
        <taxon>Methylobacterium</taxon>
    </lineage>
</organism>
<evidence type="ECO:0000313" key="1">
    <source>
        <dbReference type="EMBL" id="MDN3590495.1"/>
    </source>
</evidence>
<dbReference type="EMBL" id="JAUFPX010000005">
    <property type="protein sequence ID" value="MDN3590495.1"/>
    <property type="molecule type" value="Genomic_DNA"/>
</dbReference>
<keyword evidence="2" id="KW-1185">Reference proteome</keyword>
<dbReference type="Proteomes" id="UP001224644">
    <property type="component" value="Unassembled WGS sequence"/>
</dbReference>
<name>A0ABT8BG28_9HYPH</name>
<proteinExistence type="predicted"/>
<dbReference type="RefSeq" id="WP_238225857.1">
    <property type="nucleotide sequence ID" value="NZ_BPQD01000015.1"/>
</dbReference>
<comment type="caution">
    <text evidence="1">The sequence shown here is derived from an EMBL/GenBank/DDBJ whole genome shotgun (WGS) entry which is preliminary data.</text>
</comment>
<reference evidence="2" key="1">
    <citation type="journal article" date="2019" name="Int. J. Syst. Evol. Microbiol.">
        <title>The Global Catalogue of Microorganisms (GCM) 10K type strain sequencing project: providing services to taxonomists for standard genome sequencing and annotation.</title>
        <authorList>
            <consortium name="The Broad Institute Genomics Platform"/>
            <consortium name="The Broad Institute Genome Sequencing Center for Infectious Disease"/>
            <person name="Wu L."/>
            <person name="Ma J."/>
        </authorList>
    </citation>
    <scope>NUCLEOTIDE SEQUENCE [LARGE SCALE GENOMIC DNA]</scope>
    <source>
        <strain evidence="2">CECT 7069</strain>
    </source>
</reference>
<gene>
    <name evidence="1" type="ORF">QWZ12_07695</name>
</gene>
<sequence length="80" mass="8408">MSFTVHARVSLRALSYQHGSIVSALEQGLSLLTSGMSDVRIVDAGGRSHNPTTLYAQLFGPRTAAESTVDARAPILPLAA</sequence>
<protein>
    <submittedName>
        <fullName evidence="1">Uncharacterized protein</fullName>
    </submittedName>
</protein>
<evidence type="ECO:0000313" key="2">
    <source>
        <dbReference type="Proteomes" id="UP001224644"/>
    </source>
</evidence>
<accession>A0ABT8BG28</accession>